<evidence type="ECO:0000313" key="3">
    <source>
        <dbReference type="Proteomes" id="UP001189429"/>
    </source>
</evidence>
<evidence type="ECO:0000256" key="1">
    <source>
        <dbReference type="SAM" id="MobiDB-lite"/>
    </source>
</evidence>
<feature type="non-terminal residue" evidence="2">
    <location>
        <position position="1"/>
    </location>
</feature>
<protein>
    <submittedName>
        <fullName evidence="2">Uncharacterized protein</fullName>
    </submittedName>
</protein>
<feature type="region of interest" description="Disordered" evidence="1">
    <location>
        <begin position="163"/>
        <end position="206"/>
    </location>
</feature>
<gene>
    <name evidence="2" type="ORF">PCOR1329_LOCUS31660</name>
</gene>
<proteinExistence type="predicted"/>
<comment type="caution">
    <text evidence="2">The sequence shown here is derived from an EMBL/GenBank/DDBJ whole genome shotgun (WGS) entry which is preliminary data.</text>
</comment>
<dbReference type="EMBL" id="CAUYUJ010012558">
    <property type="protein sequence ID" value="CAK0834179.1"/>
    <property type="molecule type" value="Genomic_DNA"/>
</dbReference>
<keyword evidence="3" id="KW-1185">Reference proteome</keyword>
<reference evidence="2" key="1">
    <citation type="submission" date="2023-10" db="EMBL/GenBank/DDBJ databases">
        <authorList>
            <person name="Chen Y."/>
            <person name="Shah S."/>
            <person name="Dougan E. K."/>
            <person name="Thang M."/>
            <person name="Chan C."/>
        </authorList>
    </citation>
    <scope>NUCLEOTIDE SEQUENCE [LARGE SCALE GENOMIC DNA]</scope>
</reference>
<accession>A0ABN9SQJ6</accession>
<name>A0ABN9SQJ6_9DINO</name>
<sequence length="206" mass="22703">EVRVDICHFDLQYPKSGGKDGKATEIPVSNESHVKKSMERCDGLRRRDHPGGPDYARLAPRWAKEFARAVLLAHQRRNSTCAMEHGAFATGDLMDLLVGESDDAFDYDNVGDYEELPTELPDGPECPRVARRRITDMGADAVLRGVKMTTLDRAAKLKAQMWHEPEPVPGDLGARASQLGPGSSECSSKDPAALRQLRQNLGYSSK</sequence>
<feature type="non-terminal residue" evidence="2">
    <location>
        <position position="206"/>
    </location>
</feature>
<dbReference type="Proteomes" id="UP001189429">
    <property type="component" value="Unassembled WGS sequence"/>
</dbReference>
<organism evidence="2 3">
    <name type="scientific">Prorocentrum cordatum</name>
    <dbReference type="NCBI Taxonomy" id="2364126"/>
    <lineage>
        <taxon>Eukaryota</taxon>
        <taxon>Sar</taxon>
        <taxon>Alveolata</taxon>
        <taxon>Dinophyceae</taxon>
        <taxon>Prorocentrales</taxon>
        <taxon>Prorocentraceae</taxon>
        <taxon>Prorocentrum</taxon>
    </lineage>
</organism>
<feature type="compositionally biased region" description="Polar residues" evidence="1">
    <location>
        <begin position="197"/>
        <end position="206"/>
    </location>
</feature>
<evidence type="ECO:0000313" key="2">
    <source>
        <dbReference type="EMBL" id="CAK0834179.1"/>
    </source>
</evidence>